<evidence type="ECO:0000256" key="1">
    <source>
        <dbReference type="SAM" id="SignalP"/>
    </source>
</evidence>
<gene>
    <name evidence="2" type="ORF">F941_00234</name>
</gene>
<name>N9DNR1_9GAMM</name>
<accession>N9DNR1</accession>
<keyword evidence="3" id="KW-1185">Reference proteome</keyword>
<keyword evidence="1" id="KW-0732">Signal</keyword>
<organism evidence="2 3">
    <name type="scientific">Acinetobacter bouvetii DSM 14964 = CIP 107468</name>
    <dbReference type="NCBI Taxonomy" id="1120925"/>
    <lineage>
        <taxon>Bacteria</taxon>
        <taxon>Pseudomonadati</taxon>
        <taxon>Pseudomonadota</taxon>
        <taxon>Gammaproteobacteria</taxon>
        <taxon>Moraxellales</taxon>
        <taxon>Moraxellaceae</taxon>
        <taxon>Acinetobacter</taxon>
    </lineage>
</organism>
<evidence type="ECO:0000313" key="2">
    <source>
        <dbReference type="EMBL" id="ENV84314.1"/>
    </source>
</evidence>
<proteinExistence type="predicted"/>
<dbReference type="Proteomes" id="UP000018460">
    <property type="component" value="Unassembled WGS sequence"/>
</dbReference>
<dbReference type="AlphaFoldDB" id="N9DNR1"/>
<dbReference type="RefSeq" id="WP_005006916.1">
    <property type="nucleotide sequence ID" value="NZ_KB849725.1"/>
</dbReference>
<dbReference type="EMBL" id="APQD01000002">
    <property type="protein sequence ID" value="ENV84314.1"/>
    <property type="molecule type" value="Genomic_DNA"/>
</dbReference>
<evidence type="ECO:0008006" key="4">
    <source>
        <dbReference type="Google" id="ProtNLM"/>
    </source>
</evidence>
<dbReference type="OrthoDB" id="6711084at2"/>
<comment type="caution">
    <text evidence="2">The sequence shown here is derived from an EMBL/GenBank/DDBJ whole genome shotgun (WGS) entry which is preliminary data.</text>
</comment>
<dbReference type="eggNOG" id="ENOG5031QJR">
    <property type="taxonomic scope" value="Bacteria"/>
</dbReference>
<reference evidence="2 3" key="1">
    <citation type="submission" date="2013-02" db="EMBL/GenBank/DDBJ databases">
        <title>The Genome Sequence of Acinetobacter bouvetii CIP 107468.</title>
        <authorList>
            <consortium name="The Broad Institute Genome Sequencing Platform"/>
            <consortium name="The Broad Institute Genome Sequencing Center for Infectious Disease"/>
            <person name="Cerqueira G."/>
            <person name="Feldgarden M."/>
            <person name="Courvalin P."/>
            <person name="Perichon B."/>
            <person name="Grillot-Courvalin C."/>
            <person name="Clermont D."/>
            <person name="Rocha E."/>
            <person name="Yoon E.-J."/>
            <person name="Nemec A."/>
            <person name="Walker B."/>
            <person name="Young S.K."/>
            <person name="Zeng Q."/>
            <person name="Gargeya S."/>
            <person name="Fitzgerald M."/>
            <person name="Haas B."/>
            <person name="Abouelleil A."/>
            <person name="Alvarado L."/>
            <person name="Arachchi H.M."/>
            <person name="Berlin A.M."/>
            <person name="Chapman S.B."/>
            <person name="Dewar J."/>
            <person name="Goldberg J."/>
            <person name="Griggs A."/>
            <person name="Gujja S."/>
            <person name="Hansen M."/>
            <person name="Howarth C."/>
            <person name="Imamovic A."/>
            <person name="Larimer J."/>
            <person name="McCowan C."/>
            <person name="Murphy C."/>
            <person name="Neiman D."/>
            <person name="Pearson M."/>
            <person name="Priest M."/>
            <person name="Roberts A."/>
            <person name="Saif S."/>
            <person name="Shea T."/>
            <person name="Sisk P."/>
            <person name="Sykes S."/>
            <person name="Wortman J."/>
            <person name="Nusbaum C."/>
            <person name="Birren B."/>
        </authorList>
    </citation>
    <scope>NUCLEOTIDE SEQUENCE [LARGE SCALE GENOMIC DNA]</scope>
    <source>
        <strain evidence="2 3">CIP 107468</strain>
    </source>
</reference>
<feature type="chain" id="PRO_5004140932" description="Polypeptide-transport-associated ShlB-type domain-containing protein" evidence="1">
    <location>
        <begin position="25"/>
        <end position="168"/>
    </location>
</feature>
<protein>
    <recommendedName>
        <fullName evidence="4">Polypeptide-transport-associated ShlB-type domain-containing protein</fullName>
    </recommendedName>
</protein>
<dbReference type="PATRIC" id="fig|1120925.3.peg.259"/>
<sequence length="168" mass="18454">MNLPKPLSYTVLALAGAVSMSAFAAEPPQEHEEAVRLPVLTVLAEPELREETGVVPYQQETARRKALQHRVMQIEEDTQSFVVDPSIVANLDILPAEPSPNLSSLPPALQQHVLNIASGLQSSDPRNGLYIMLQPFGINRDATNVQISREQINLGTIDRSMLEGLPRK</sequence>
<feature type="signal peptide" evidence="1">
    <location>
        <begin position="1"/>
        <end position="24"/>
    </location>
</feature>
<evidence type="ECO:0000313" key="3">
    <source>
        <dbReference type="Proteomes" id="UP000018460"/>
    </source>
</evidence>